<feature type="compositionally biased region" description="Acidic residues" evidence="1">
    <location>
        <begin position="912"/>
        <end position="932"/>
    </location>
</feature>
<feature type="region of interest" description="Disordered" evidence="1">
    <location>
        <begin position="2022"/>
        <end position="2221"/>
    </location>
</feature>
<feature type="compositionally biased region" description="Acidic residues" evidence="1">
    <location>
        <begin position="1043"/>
        <end position="1054"/>
    </location>
</feature>
<feature type="region of interest" description="Disordered" evidence="1">
    <location>
        <begin position="888"/>
        <end position="1174"/>
    </location>
</feature>
<dbReference type="CDD" id="cd00167">
    <property type="entry name" value="SANT"/>
    <property type="match status" value="3"/>
</dbReference>
<feature type="region of interest" description="Disordered" evidence="1">
    <location>
        <begin position="2300"/>
        <end position="2385"/>
    </location>
</feature>
<dbReference type="SMART" id="SM00717">
    <property type="entry name" value="SANT"/>
    <property type="match status" value="3"/>
</dbReference>
<dbReference type="PANTHER" id="PTHR13992">
    <property type="entry name" value="NUCLEAR RECEPTOR CO-REPRESSOR RELATED NCOR"/>
    <property type="match status" value="1"/>
</dbReference>
<dbReference type="Proteomes" id="UP001145021">
    <property type="component" value="Unassembled WGS sequence"/>
</dbReference>
<dbReference type="GO" id="GO:0006357">
    <property type="term" value="P:regulation of transcription by RNA polymerase II"/>
    <property type="evidence" value="ECO:0007669"/>
    <property type="project" value="TreeGrafter"/>
</dbReference>
<feature type="compositionally biased region" description="Low complexity" evidence="1">
    <location>
        <begin position="2366"/>
        <end position="2385"/>
    </location>
</feature>
<feature type="compositionally biased region" description="Low complexity" evidence="1">
    <location>
        <begin position="2184"/>
        <end position="2194"/>
    </location>
</feature>
<dbReference type="InterPro" id="IPR001005">
    <property type="entry name" value="SANT/Myb"/>
</dbReference>
<dbReference type="GO" id="GO:0000785">
    <property type="term" value="C:chromatin"/>
    <property type="evidence" value="ECO:0007669"/>
    <property type="project" value="TreeGrafter"/>
</dbReference>
<feature type="compositionally biased region" description="Basic and acidic residues" evidence="1">
    <location>
        <begin position="119"/>
        <end position="128"/>
    </location>
</feature>
<evidence type="ECO:0000313" key="4">
    <source>
        <dbReference type="Proteomes" id="UP001145021"/>
    </source>
</evidence>
<dbReference type="SUPFAM" id="SSF46689">
    <property type="entry name" value="Homeodomain-like"/>
    <property type="match status" value="3"/>
</dbReference>
<feature type="region of interest" description="Disordered" evidence="1">
    <location>
        <begin position="427"/>
        <end position="456"/>
    </location>
</feature>
<feature type="compositionally biased region" description="Low complexity" evidence="1">
    <location>
        <begin position="2076"/>
        <end position="2095"/>
    </location>
</feature>
<feature type="region of interest" description="Disordered" evidence="1">
    <location>
        <begin position="1780"/>
        <end position="1945"/>
    </location>
</feature>
<dbReference type="InterPro" id="IPR009057">
    <property type="entry name" value="Homeodomain-like_sf"/>
</dbReference>
<feature type="domain" description="SANT" evidence="2">
    <location>
        <begin position="725"/>
        <end position="776"/>
    </location>
</feature>
<feature type="compositionally biased region" description="Low complexity" evidence="1">
    <location>
        <begin position="1883"/>
        <end position="1900"/>
    </location>
</feature>
<dbReference type="InterPro" id="IPR017884">
    <property type="entry name" value="SANT_dom"/>
</dbReference>
<feature type="compositionally biased region" description="Low complexity" evidence="1">
    <location>
        <begin position="1416"/>
        <end position="1427"/>
    </location>
</feature>
<feature type="region of interest" description="Disordered" evidence="1">
    <location>
        <begin position="331"/>
        <end position="351"/>
    </location>
</feature>
<feature type="region of interest" description="Disordered" evidence="1">
    <location>
        <begin position="1712"/>
        <end position="1732"/>
    </location>
</feature>
<feature type="compositionally biased region" description="Low complexity" evidence="1">
    <location>
        <begin position="996"/>
        <end position="1011"/>
    </location>
</feature>
<feature type="region of interest" description="Disordered" evidence="1">
    <location>
        <begin position="2246"/>
        <end position="2269"/>
    </location>
</feature>
<feature type="compositionally biased region" description="Acidic residues" evidence="1">
    <location>
        <begin position="956"/>
        <end position="973"/>
    </location>
</feature>
<feature type="compositionally biased region" description="Basic and acidic residues" evidence="1">
    <location>
        <begin position="18"/>
        <end position="38"/>
    </location>
</feature>
<proteinExistence type="predicted"/>
<dbReference type="PANTHER" id="PTHR13992:SF39">
    <property type="entry name" value="SMRTER, ISOFORM G"/>
    <property type="match status" value="1"/>
</dbReference>
<feature type="compositionally biased region" description="Polar residues" evidence="1">
    <location>
        <begin position="2033"/>
        <end position="2055"/>
    </location>
</feature>
<accession>A0A9W8CI58</accession>
<dbReference type="PROSITE" id="PS51293">
    <property type="entry name" value="SANT"/>
    <property type="match status" value="2"/>
</dbReference>
<dbReference type="Gene3D" id="1.20.58.1880">
    <property type="match status" value="2"/>
</dbReference>
<feature type="compositionally biased region" description="Polar residues" evidence="1">
    <location>
        <begin position="2062"/>
        <end position="2071"/>
    </location>
</feature>
<feature type="region of interest" description="Disordered" evidence="1">
    <location>
        <begin position="780"/>
        <end position="819"/>
    </location>
</feature>
<feature type="compositionally biased region" description="Low complexity" evidence="1">
    <location>
        <begin position="2314"/>
        <end position="2344"/>
    </location>
</feature>
<feature type="compositionally biased region" description="Pro residues" evidence="1">
    <location>
        <begin position="2195"/>
        <end position="2215"/>
    </location>
</feature>
<dbReference type="GO" id="GO:0003677">
    <property type="term" value="F:DNA binding"/>
    <property type="evidence" value="ECO:0007669"/>
    <property type="project" value="UniProtKB-KW"/>
</dbReference>
<feature type="compositionally biased region" description="Acidic residues" evidence="1">
    <location>
        <begin position="1110"/>
        <end position="1135"/>
    </location>
</feature>
<feature type="domain" description="SANT" evidence="2">
    <location>
        <begin position="1328"/>
        <end position="1379"/>
    </location>
</feature>
<dbReference type="InterPro" id="IPR051571">
    <property type="entry name" value="N-CoR_corepressor"/>
</dbReference>
<feature type="compositionally biased region" description="Low complexity" evidence="1">
    <location>
        <begin position="1"/>
        <end position="17"/>
    </location>
</feature>
<evidence type="ECO:0000259" key="2">
    <source>
        <dbReference type="PROSITE" id="PS51293"/>
    </source>
</evidence>
<evidence type="ECO:0000313" key="3">
    <source>
        <dbReference type="EMBL" id="KAJ1644190.1"/>
    </source>
</evidence>
<reference evidence="3" key="1">
    <citation type="submission" date="2022-07" db="EMBL/GenBank/DDBJ databases">
        <title>Phylogenomic reconstructions and comparative analyses of Kickxellomycotina fungi.</title>
        <authorList>
            <person name="Reynolds N.K."/>
            <person name="Stajich J.E."/>
            <person name="Barry K."/>
            <person name="Grigoriev I.V."/>
            <person name="Crous P."/>
            <person name="Smith M.E."/>
        </authorList>
    </citation>
    <scope>NUCLEOTIDE SEQUENCE</scope>
    <source>
        <strain evidence="3">NBRC 105413</strain>
    </source>
</reference>
<dbReference type="EMBL" id="JANBOH010000186">
    <property type="protein sequence ID" value="KAJ1644190.1"/>
    <property type="molecule type" value="Genomic_DNA"/>
</dbReference>
<feature type="compositionally biased region" description="Low complexity" evidence="1">
    <location>
        <begin position="576"/>
        <end position="587"/>
    </location>
</feature>
<feature type="compositionally biased region" description="Basic and acidic residues" evidence="1">
    <location>
        <begin position="938"/>
        <end position="955"/>
    </location>
</feature>
<feature type="region of interest" description="Disordered" evidence="1">
    <location>
        <begin position="237"/>
        <end position="260"/>
    </location>
</feature>
<sequence length="2385" mass="256534">MSFNRKLSESSNSSSNRYRAENGESSRDFENRGYRSERSNSQGKGMPPLAYSSGVVRDRVRSGSMDRGQLSLQHSGRAGQVSQQGSGSSSYSRSQSSRWSGHDGRHRGSASGGGGGGGEYDRGRRDRGYVSSSGSARLGGRHVSNSSDSSSIPPGLVSRRTISSTGRGSGSVPPLFSRRATEPGETLEEGELDADERGLGQRRTFTAPRVDPARRSGLDSESLQRIRAEKAFFHASETSAYSQVSNENKTPSPKMVYSEQSNFDEGSANKAVDVPKLELQSRISDIDREIAECQERLVQISAAGSDAARDEQPDIKPETSAAIVVAQTDDRTVPGSPAKQTGMKSKAADSSSATCEHVADKVHMPGNTSALTDFVAADIERNAIVTAAVVAAMVSGSPSLGPVVPQASVSGLHAELGCTEIDASFDSNSNLGSDSDSDSDIGADGNGNSIACGSKGRRARDRTNALVATIYAENQRRAAEMQAQLAAPFLEAYPRFVPGSYAEPTDWPFWEENELIHQQLRPHLARVLAGEKLHDIAHVRKLQEEYRDLYARWRRRVDRLDRQREAKQRAERGLQSPNSSSAQLSSTSHRRRAGAQAAAAAATDEFGFSLGPLFSASASAAAAVAAGSADNIDINLFTSDAVHSEAELQKIIERLQYDDARNPDLRSQRTAAVIPPMALSPKERSMLRVDNSNHRIEDPMTFYHARVPTPSDPEYRRVAYANNGDSDHYWTQTEVGQFVAAYLAHPKQFGRIAAAIPHKSMNDCVLFYYRNKKQLRLKELEARSNKRSRRSRQQSAANSGSRKRKERAKERREKRAREEREKIAFEAAASYVSSAETPVFVPMAEDTVATTAATSDDDAQQQSLAEDILDRRYKSSALLRSIIAANRQRKRGLSGSGELSRVGLQQAGTAGDEAEYEEEAEADGDGEAEEGVVSESNQETKENYKDAHLSARDGEGDGDEDDDDEDDDDDEIEANDHDNEHRGGLKRIRHPKGGDSSAVNSPSVSTVPSRSRQTDPDDDSLSLRDKNARRTSSTAKSDIGSLIDDDEEEGELVDEEKHPDARSARRQAQRRSRQRSELNAYAMGGSIVRTRRSREIEESIMSSAFRGDDAESNESESQGSDDNDIAADEDMDEIVEASGIVAAASDRGPPYLSRRESAKSDGSSKSRPRVVSRKSQSRFGVTLTAIIEPLAGEPVSDTDAPLSIWHGQPSRQKSAASLGPPGGTSADISERHLPTESALDRFVTDETTALKRPISSYETLLICSSASGISDPLLILSDHVNGAGNSNNSSASLSMAHSGSGAMPATAHKKMLESRVEEEAGPQDSVLVGAAVWLREDRRRVLRGFHHFGSDFVQVASLMPSKTMAQCRYFFYHYRTPAGVLISDMFSTGPNKPLAESRMQLQTRVDALVLPPSNRSQSTGTSSTSQGLVLPSAASNKRQRTRSPSIARPSSHVASSSDEEDDETPLAAQLAEELAAQAAADSSNSLPQTPVLHGQSTVSMAAGALATQQRRASEIIAQTRPELLLPRAPSIASLALPLRTASSSATGAETAAAAAASGVPAVSINDGAGVVVSGSVVTSVANSVAAGRTPSPALQQASTAMMTAKKSGYSSYWSVHERSAFMHYIVRLGQDWLALAEAIGSKTGTQVRNYFRANREKLGLDAVIVEYQRNRLAGTVPPMTPFQPPPSLQQHVLSASGVGPGMSKEEGLLVPRKERRGRKRKNEIPKSALEQSGNNSIEAVPLAVRGDLVADGVLQPQAPNTAPATMASFPTMGIDGGRAVIFSRPPTTTSATVDTNVRPLQPPVVAGMPPRTRPPPTVLQKQQQQQHHWPHQHQHLSHQELARRSEGIREGSVARAESDTMSSQPTPPPVEGLPRFSSSPAPSMVYSYQQQQQMQYQAQSRPVPPPASFSALHISNLTNSTSPTEPTRGGSGSSSATGHHGYRQKQVEKLASPLVEEEPRKVSVTKINALLNDDSPTTSHVVSSADWFGEPEVKQPNVPVSNEDEATGIAALALASMMGAAATGRTPPMPARQPQQTRMQPSRTRPQSVSVTSDSRIYPSHSHYQQTSGPQPTAPTPSMSAFSPAAAAAATQQQSVQYHARGSPMMAGSPPQQQQQPLASHHLQTRPSSVGPSVSYGHMSPSMNRASPKRIIPPSGSVTAQQVGPMRQRKPSAPVPMHMTSSHAVAPGSTSVSSGPPPLPYISLPPPPPPPPPVSSLPANVSQPQVSSSIANTAYHGYQTHGSVSIGNGESGRVPGLPHPPGMTQNAARRVGYPPANAVGQQQRGLPAGYAENAYLGRYQQEGLGSGGGHQHRGSPQYQNASQQPYYYHQSHQPNQMQQQRSPNPGYGQPGHSSPYVANSHHHHYQQQQQQQQHQQQKHQQPPPQ</sequence>
<feature type="compositionally biased region" description="Polar residues" evidence="1">
    <location>
        <begin position="338"/>
        <end position="351"/>
    </location>
</feature>
<feature type="compositionally biased region" description="Polar residues" evidence="1">
    <location>
        <begin position="237"/>
        <end position="251"/>
    </location>
</feature>
<feature type="compositionally biased region" description="Basic and acidic residues" evidence="1">
    <location>
        <begin position="1153"/>
        <end position="1164"/>
    </location>
</feature>
<keyword evidence="3" id="KW-0238">DNA-binding</keyword>
<feature type="region of interest" description="Disordered" evidence="1">
    <location>
        <begin position="1410"/>
        <end position="1466"/>
    </location>
</feature>
<feature type="compositionally biased region" description="Basic residues" evidence="1">
    <location>
        <begin position="1064"/>
        <end position="1073"/>
    </location>
</feature>
<feature type="compositionally biased region" description="Basic and acidic residues" evidence="1">
    <location>
        <begin position="807"/>
        <end position="819"/>
    </location>
</feature>
<feature type="region of interest" description="Disordered" evidence="1">
    <location>
        <begin position="564"/>
        <end position="596"/>
    </location>
</feature>
<feature type="compositionally biased region" description="Basic and acidic residues" evidence="1">
    <location>
        <begin position="1837"/>
        <end position="1849"/>
    </location>
</feature>
<comment type="caution">
    <text evidence="3">The sequence shown here is derived from an EMBL/GenBank/DDBJ whole genome shotgun (WGS) entry which is preliminary data.</text>
</comment>
<dbReference type="Gene3D" id="1.10.10.60">
    <property type="entry name" value="Homeodomain-like"/>
    <property type="match status" value="1"/>
</dbReference>
<organism evidence="3 4">
    <name type="scientific">Coemansia asiatica</name>
    <dbReference type="NCBI Taxonomy" id="1052880"/>
    <lineage>
        <taxon>Eukaryota</taxon>
        <taxon>Fungi</taxon>
        <taxon>Fungi incertae sedis</taxon>
        <taxon>Zoopagomycota</taxon>
        <taxon>Kickxellomycotina</taxon>
        <taxon>Kickxellomycetes</taxon>
        <taxon>Kickxellales</taxon>
        <taxon>Kickxellaceae</taxon>
        <taxon>Coemansia</taxon>
    </lineage>
</organism>
<dbReference type="GO" id="GO:0032991">
    <property type="term" value="C:protein-containing complex"/>
    <property type="evidence" value="ECO:0007669"/>
    <property type="project" value="UniProtKB-ARBA"/>
</dbReference>
<feature type="compositionally biased region" description="Low complexity" evidence="1">
    <location>
        <begin position="75"/>
        <end position="99"/>
    </location>
</feature>
<feature type="region of interest" description="Disordered" evidence="1">
    <location>
        <begin position="1"/>
        <end position="221"/>
    </location>
</feature>
<evidence type="ECO:0000256" key="1">
    <source>
        <dbReference type="SAM" id="MobiDB-lite"/>
    </source>
</evidence>
<feature type="compositionally biased region" description="Basic and acidic residues" evidence="1">
    <location>
        <begin position="211"/>
        <end position="221"/>
    </location>
</feature>
<dbReference type="GO" id="GO:0005654">
    <property type="term" value="C:nucleoplasm"/>
    <property type="evidence" value="ECO:0007669"/>
    <property type="project" value="UniProtKB-ARBA"/>
</dbReference>
<gene>
    <name evidence="3" type="primary">SNT1</name>
    <name evidence="3" type="ORF">LPJ64_004102</name>
</gene>
<feature type="region of interest" description="Disordered" evidence="1">
    <location>
        <begin position="1192"/>
        <end position="1233"/>
    </location>
</feature>
<feature type="compositionally biased region" description="Polar residues" evidence="1">
    <location>
        <begin position="1785"/>
        <end position="1795"/>
    </location>
</feature>
<feature type="compositionally biased region" description="Basic and acidic residues" evidence="1">
    <location>
        <begin position="974"/>
        <end position="983"/>
    </location>
</feature>
<protein>
    <submittedName>
        <fullName evidence="3">DNA-binding protein snt1</fullName>
    </submittedName>
</protein>
<keyword evidence="4" id="KW-1185">Reference proteome</keyword>
<name>A0A9W8CI58_9FUNG</name>
<feature type="compositionally biased region" description="Polar residues" evidence="1">
    <location>
        <begin position="1913"/>
        <end position="1925"/>
    </location>
</feature>
<feature type="compositionally biased region" description="Acidic residues" evidence="1">
    <location>
        <begin position="185"/>
        <end position="194"/>
    </location>
</feature>